<dbReference type="Gene3D" id="1.10.8.10">
    <property type="entry name" value="DNA helicase RuvA subunit, C-terminal domain"/>
    <property type="match status" value="1"/>
</dbReference>
<protein>
    <recommendedName>
        <fullName evidence="2 5">Elongation factor Ts</fullName>
        <shortName evidence="5">EF-Ts</shortName>
    </recommendedName>
</protein>
<dbReference type="AlphaFoldDB" id="A0A955LG52"/>
<dbReference type="FunFam" id="3.30.479.20:FF:000003">
    <property type="entry name" value="Elongation factor Ts, mitochondrial"/>
    <property type="match status" value="1"/>
</dbReference>
<dbReference type="InterPro" id="IPR018101">
    <property type="entry name" value="Transl_elong_Ts_CS"/>
</dbReference>
<keyword evidence="5" id="KW-0963">Cytoplasm</keyword>
<dbReference type="SUPFAM" id="SSF54713">
    <property type="entry name" value="Elongation factor Ts (EF-Ts), dimerisation domain"/>
    <property type="match status" value="1"/>
</dbReference>
<reference evidence="9" key="2">
    <citation type="journal article" date="2021" name="Microbiome">
        <title>Successional dynamics and alternative stable states in a saline activated sludge microbial community over 9 years.</title>
        <authorList>
            <person name="Wang Y."/>
            <person name="Ye J."/>
            <person name="Ju F."/>
            <person name="Liu L."/>
            <person name="Boyd J.A."/>
            <person name="Deng Y."/>
            <person name="Parks D.H."/>
            <person name="Jiang X."/>
            <person name="Yin X."/>
            <person name="Woodcroft B.J."/>
            <person name="Tyson G.W."/>
            <person name="Hugenholtz P."/>
            <person name="Polz M.F."/>
            <person name="Zhang T."/>
        </authorList>
    </citation>
    <scope>NUCLEOTIDE SEQUENCE</scope>
    <source>
        <strain evidence="9">HKST-UBA01</strain>
    </source>
</reference>
<evidence type="ECO:0000313" key="9">
    <source>
        <dbReference type="EMBL" id="MCA9389944.1"/>
    </source>
</evidence>
<dbReference type="GO" id="GO:0005737">
    <property type="term" value="C:cytoplasm"/>
    <property type="evidence" value="ECO:0007669"/>
    <property type="project" value="UniProtKB-SubCell"/>
</dbReference>
<dbReference type="SUPFAM" id="SSF46934">
    <property type="entry name" value="UBA-like"/>
    <property type="match status" value="1"/>
</dbReference>
<feature type="domain" description="Translation elongation factor EFTs/EF1B dimerisation" evidence="8">
    <location>
        <begin position="71"/>
        <end position="149"/>
    </location>
</feature>
<keyword evidence="3 5" id="KW-0251">Elongation factor</keyword>
<dbReference type="EMBL" id="JAGQKX010000013">
    <property type="protein sequence ID" value="MCA9389944.1"/>
    <property type="molecule type" value="Genomic_DNA"/>
</dbReference>
<dbReference type="InterPro" id="IPR009060">
    <property type="entry name" value="UBA-like_sf"/>
</dbReference>
<comment type="similarity">
    <text evidence="1 5 6">Belongs to the EF-Ts family.</text>
</comment>
<evidence type="ECO:0000256" key="4">
    <source>
        <dbReference type="ARBA" id="ARBA00022917"/>
    </source>
</evidence>
<comment type="subcellular location">
    <subcellularLocation>
        <location evidence="5 7">Cytoplasm</location>
    </subcellularLocation>
</comment>
<keyword evidence="4 5" id="KW-0648">Protein biosynthesis</keyword>
<dbReference type="PROSITE" id="PS01127">
    <property type="entry name" value="EF_TS_2"/>
    <property type="match status" value="1"/>
</dbReference>
<evidence type="ECO:0000259" key="8">
    <source>
        <dbReference type="Pfam" id="PF00889"/>
    </source>
</evidence>
<evidence type="ECO:0000256" key="2">
    <source>
        <dbReference type="ARBA" id="ARBA00016956"/>
    </source>
</evidence>
<name>A0A955LG52_UNCKA</name>
<proteinExistence type="inferred from homology"/>
<dbReference type="Proteomes" id="UP000701698">
    <property type="component" value="Unassembled WGS sequence"/>
</dbReference>
<dbReference type="Gene3D" id="3.30.479.20">
    <property type="entry name" value="Elongation factor Ts, dimerisation domain"/>
    <property type="match status" value="1"/>
</dbReference>
<dbReference type="InterPro" id="IPR014039">
    <property type="entry name" value="Transl_elong_EFTs/EF1B_dimer"/>
</dbReference>
<dbReference type="GO" id="GO:0003746">
    <property type="term" value="F:translation elongation factor activity"/>
    <property type="evidence" value="ECO:0007669"/>
    <property type="project" value="UniProtKB-UniRule"/>
</dbReference>
<dbReference type="NCBIfam" id="TIGR00116">
    <property type="entry name" value="tsf"/>
    <property type="match status" value="1"/>
</dbReference>
<evidence type="ECO:0000256" key="5">
    <source>
        <dbReference type="HAMAP-Rule" id="MF_00050"/>
    </source>
</evidence>
<evidence type="ECO:0000256" key="3">
    <source>
        <dbReference type="ARBA" id="ARBA00022768"/>
    </source>
</evidence>
<evidence type="ECO:0000256" key="1">
    <source>
        <dbReference type="ARBA" id="ARBA00005532"/>
    </source>
</evidence>
<dbReference type="PANTHER" id="PTHR11741">
    <property type="entry name" value="ELONGATION FACTOR TS"/>
    <property type="match status" value="1"/>
</dbReference>
<dbReference type="FunFam" id="1.10.8.10:FF:000001">
    <property type="entry name" value="Elongation factor Ts"/>
    <property type="match status" value="1"/>
</dbReference>
<gene>
    <name evidence="5 9" type="primary">tsf</name>
    <name evidence="9" type="ORF">KC571_00920</name>
</gene>
<evidence type="ECO:0000256" key="7">
    <source>
        <dbReference type="RuleBase" id="RU000643"/>
    </source>
</evidence>
<accession>A0A955LG52</accession>
<comment type="caution">
    <text evidence="9">The sequence shown here is derived from an EMBL/GenBank/DDBJ whole genome shotgun (WGS) entry which is preliminary data.</text>
</comment>
<feature type="region of interest" description="Involved in Mg(2+) ion dislocation from EF-Tu" evidence="5">
    <location>
        <begin position="80"/>
        <end position="83"/>
    </location>
</feature>
<dbReference type="HAMAP" id="MF_00050">
    <property type="entry name" value="EF_Ts"/>
    <property type="match status" value="1"/>
</dbReference>
<evidence type="ECO:0000313" key="10">
    <source>
        <dbReference type="Proteomes" id="UP000701698"/>
    </source>
</evidence>
<comment type="function">
    <text evidence="5 6">Associates with the EF-Tu.GDP complex and induces the exchange of GDP to GTP. It remains bound to the aminoacyl-tRNA.EF-Tu.GTP complex up to the GTP hydrolysis stage on the ribosome.</text>
</comment>
<sequence>MADINQIKQLREETGAGVMAARKALEESNGDLEKAKQVIYQAGLAKAEKKSDREVKSGFIYSYIHGNNKVGVLLELNCETDFVAKTDDFSHLAKEISMQVASMNPESTEALLGQDYIRDSSQTIKDLIDSVIGKLGENISLRRFTRYELGELMDGEEAEPAE</sequence>
<organism evidence="9 10">
    <name type="scientific">candidate division WWE3 bacterium</name>
    <dbReference type="NCBI Taxonomy" id="2053526"/>
    <lineage>
        <taxon>Bacteria</taxon>
        <taxon>Katanobacteria</taxon>
    </lineage>
</organism>
<dbReference type="Pfam" id="PF00889">
    <property type="entry name" value="EF_TS"/>
    <property type="match status" value="1"/>
</dbReference>
<reference evidence="9" key="1">
    <citation type="submission" date="2020-04" db="EMBL/GenBank/DDBJ databases">
        <authorList>
            <person name="Zhang T."/>
        </authorList>
    </citation>
    <scope>NUCLEOTIDE SEQUENCE</scope>
    <source>
        <strain evidence="9">HKST-UBA01</strain>
    </source>
</reference>
<dbReference type="CDD" id="cd14275">
    <property type="entry name" value="UBA_EF-Ts"/>
    <property type="match status" value="1"/>
</dbReference>
<dbReference type="InterPro" id="IPR001816">
    <property type="entry name" value="Transl_elong_EFTs/EF1B"/>
</dbReference>
<dbReference type="InterPro" id="IPR036402">
    <property type="entry name" value="EF-Ts_dimer_sf"/>
</dbReference>
<dbReference type="PANTHER" id="PTHR11741:SF0">
    <property type="entry name" value="ELONGATION FACTOR TS, MITOCHONDRIAL"/>
    <property type="match status" value="1"/>
</dbReference>
<evidence type="ECO:0000256" key="6">
    <source>
        <dbReference type="RuleBase" id="RU000642"/>
    </source>
</evidence>